<dbReference type="eggNOG" id="COG2135">
    <property type="taxonomic scope" value="Bacteria"/>
</dbReference>
<dbReference type="AlphaFoldDB" id="K8PSZ7"/>
<dbReference type="EC" id="3.4.-.-" evidence="8"/>
<proteinExistence type="inferred from homology"/>
<dbReference type="Proteomes" id="UP000001096">
    <property type="component" value="Unassembled WGS sequence"/>
</dbReference>
<gene>
    <name evidence="9" type="ORF">HMPREF9695_00590</name>
</gene>
<keyword evidence="7" id="KW-0456">Lyase</keyword>
<sequence>MCGRARLADDWSEIKIRLKFDSDAPAPNYEYNHNLAPTERMMTAIRSEDGKRTPRMMKWGLIPSWAKDTKLQYSTINARSEEFTTKPAFKDAWKRGQRCLCVTTNFYEWKKLDGKGKEKQPYAIFMAGRKPMVMAGLWSTWRDPLNGEEVLSCTILTCGPNNAMAEIHNRMPCILGESDWAKWLGEESASNDELLALLAPCPDEWLEIFPVDKKVGNVRNKGPELILPVTS</sequence>
<dbReference type="GO" id="GO:0008233">
    <property type="term" value="F:peptidase activity"/>
    <property type="evidence" value="ECO:0007669"/>
    <property type="project" value="UniProtKB-KW"/>
</dbReference>
<dbReference type="Gene3D" id="3.90.1680.10">
    <property type="entry name" value="SOS response associated peptidase-like"/>
    <property type="match status" value="1"/>
</dbReference>
<keyword evidence="5" id="KW-0190">Covalent protein-DNA linkage</keyword>
<dbReference type="InterPro" id="IPR003738">
    <property type="entry name" value="SRAP"/>
</dbReference>
<evidence type="ECO:0000313" key="10">
    <source>
        <dbReference type="Proteomes" id="UP000001096"/>
    </source>
</evidence>
<keyword evidence="4 8" id="KW-0378">Hydrolase</keyword>
<dbReference type="InterPro" id="IPR036590">
    <property type="entry name" value="SRAP-like"/>
</dbReference>
<evidence type="ECO:0000256" key="7">
    <source>
        <dbReference type="ARBA" id="ARBA00023239"/>
    </source>
</evidence>
<evidence type="ECO:0000313" key="9">
    <source>
        <dbReference type="EMBL" id="EKS41498.1"/>
    </source>
</evidence>
<dbReference type="EMBL" id="AGWX01000001">
    <property type="protein sequence ID" value="EKS41498.1"/>
    <property type="molecule type" value="Genomic_DNA"/>
</dbReference>
<reference evidence="9 10" key="1">
    <citation type="submission" date="2012-04" db="EMBL/GenBank/DDBJ databases">
        <title>The Genome Sequence of Afipia broomeae ATCC 49717.</title>
        <authorList>
            <consortium name="The Broad Institute Genome Sequencing Platform"/>
            <person name="Earl A."/>
            <person name="Ward D."/>
            <person name="Feldgarden M."/>
            <person name="Gevers D."/>
            <person name="Huys G."/>
            <person name="Walker B."/>
            <person name="Young S.K."/>
            <person name="Zeng Q."/>
            <person name="Gargeya S."/>
            <person name="Fitzgerald M."/>
            <person name="Haas B."/>
            <person name="Abouelleil A."/>
            <person name="Alvarado L."/>
            <person name="Arachchi H.M."/>
            <person name="Berlin A."/>
            <person name="Chapman S.B."/>
            <person name="Goldberg J."/>
            <person name="Griggs A."/>
            <person name="Gujja S."/>
            <person name="Hansen M."/>
            <person name="Howarth C."/>
            <person name="Imamovic A."/>
            <person name="Larimer J."/>
            <person name="McCowen C."/>
            <person name="Montmayeur A."/>
            <person name="Murphy C."/>
            <person name="Neiman D."/>
            <person name="Pearson M."/>
            <person name="Priest M."/>
            <person name="Roberts A."/>
            <person name="Saif S."/>
            <person name="Shea T."/>
            <person name="Sisk P."/>
            <person name="Sykes S."/>
            <person name="Wortman J."/>
            <person name="Nusbaum C."/>
            <person name="Birren B."/>
        </authorList>
    </citation>
    <scope>NUCLEOTIDE SEQUENCE [LARGE SCALE GENOMIC DNA]</scope>
    <source>
        <strain evidence="9 10">ATCC 49717</strain>
    </source>
</reference>
<name>K8PSZ7_9BRAD</name>
<dbReference type="HOGENOM" id="CLU_035990_6_2_5"/>
<evidence type="ECO:0000256" key="5">
    <source>
        <dbReference type="ARBA" id="ARBA00023124"/>
    </source>
</evidence>
<evidence type="ECO:0000256" key="2">
    <source>
        <dbReference type="ARBA" id="ARBA00022670"/>
    </source>
</evidence>
<dbReference type="RefSeq" id="WP_006019297.1">
    <property type="nucleotide sequence ID" value="NZ_KB375282.1"/>
</dbReference>
<accession>K8PSZ7</accession>
<keyword evidence="3" id="KW-0227">DNA damage</keyword>
<keyword evidence="10" id="KW-1185">Reference proteome</keyword>
<protein>
    <recommendedName>
        <fullName evidence="8">Abasic site processing protein</fullName>
        <ecNumber evidence="8">3.4.-.-</ecNumber>
    </recommendedName>
</protein>
<evidence type="ECO:0000256" key="1">
    <source>
        <dbReference type="ARBA" id="ARBA00008136"/>
    </source>
</evidence>
<dbReference type="Pfam" id="PF02586">
    <property type="entry name" value="SRAP"/>
    <property type="match status" value="1"/>
</dbReference>
<evidence type="ECO:0000256" key="3">
    <source>
        <dbReference type="ARBA" id="ARBA00022763"/>
    </source>
</evidence>
<dbReference type="PANTHER" id="PTHR13604:SF0">
    <property type="entry name" value="ABASIC SITE PROCESSING PROTEIN HMCES"/>
    <property type="match status" value="1"/>
</dbReference>
<dbReference type="GO" id="GO:0106300">
    <property type="term" value="P:protein-DNA covalent cross-linking repair"/>
    <property type="evidence" value="ECO:0007669"/>
    <property type="project" value="InterPro"/>
</dbReference>
<evidence type="ECO:0000256" key="4">
    <source>
        <dbReference type="ARBA" id="ARBA00022801"/>
    </source>
</evidence>
<comment type="caution">
    <text evidence="9">The sequence shown here is derived from an EMBL/GenBank/DDBJ whole genome shotgun (WGS) entry which is preliminary data.</text>
</comment>
<dbReference type="GO" id="GO:0003697">
    <property type="term" value="F:single-stranded DNA binding"/>
    <property type="evidence" value="ECO:0007669"/>
    <property type="project" value="InterPro"/>
</dbReference>
<organism evidence="9 10">
    <name type="scientific">Afipia broomeae ATCC 49717</name>
    <dbReference type="NCBI Taxonomy" id="883078"/>
    <lineage>
        <taxon>Bacteria</taxon>
        <taxon>Pseudomonadati</taxon>
        <taxon>Pseudomonadota</taxon>
        <taxon>Alphaproteobacteria</taxon>
        <taxon>Hyphomicrobiales</taxon>
        <taxon>Nitrobacteraceae</taxon>
        <taxon>Afipia</taxon>
    </lineage>
</organism>
<evidence type="ECO:0000256" key="6">
    <source>
        <dbReference type="ARBA" id="ARBA00023125"/>
    </source>
</evidence>
<comment type="similarity">
    <text evidence="1 8">Belongs to the SOS response-associated peptidase family.</text>
</comment>
<dbReference type="GO" id="GO:0006508">
    <property type="term" value="P:proteolysis"/>
    <property type="evidence" value="ECO:0007669"/>
    <property type="project" value="UniProtKB-KW"/>
</dbReference>
<dbReference type="PATRIC" id="fig|883078.3.peg.614"/>
<dbReference type="GO" id="GO:0016829">
    <property type="term" value="F:lyase activity"/>
    <property type="evidence" value="ECO:0007669"/>
    <property type="project" value="UniProtKB-KW"/>
</dbReference>
<dbReference type="PANTHER" id="PTHR13604">
    <property type="entry name" value="DC12-RELATED"/>
    <property type="match status" value="1"/>
</dbReference>
<dbReference type="SUPFAM" id="SSF143081">
    <property type="entry name" value="BB1717-like"/>
    <property type="match status" value="1"/>
</dbReference>
<keyword evidence="6" id="KW-0238">DNA-binding</keyword>
<evidence type="ECO:0000256" key="8">
    <source>
        <dbReference type="RuleBase" id="RU364100"/>
    </source>
</evidence>
<keyword evidence="2 8" id="KW-0645">Protease</keyword>